<dbReference type="PANTHER" id="PTHR18898">
    <property type="entry name" value="NUCLEOPROTEIN TPR-RELATED"/>
    <property type="match status" value="1"/>
</dbReference>
<gene>
    <name evidence="7" type="primary">KAFR0D02220</name>
    <name evidence="7" type="ORF">KAFR_0D02220</name>
</gene>
<feature type="compositionally biased region" description="Polar residues" evidence="5">
    <location>
        <begin position="1353"/>
        <end position="1368"/>
    </location>
</feature>
<feature type="region of interest" description="Disordered" evidence="5">
    <location>
        <begin position="759"/>
        <end position="823"/>
    </location>
</feature>
<evidence type="ECO:0000256" key="4">
    <source>
        <dbReference type="SAM" id="Coils"/>
    </source>
</evidence>
<accession>H2AU19</accession>
<feature type="region of interest" description="Disordered" evidence="5">
    <location>
        <begin position="1349"/>
        <end position="1368"/>
    </location>
</feature>
<dbReference type="eggNOG" id="KOG4674">
    <property type="taxonomic scope" value="Eukaryota"/>
</dbReference>
<feature type="region of interest" description="Disordered" evidence="5">
    <location>
        <begin position="1541"/>
        <end position="1571"/>
    </location>
</feature>
<sequence>MADTDSTELAKFLGISDIELSNINTELRSKLESSVDNLIKEKLNLKSTIEETESTYKNKIKNLEDEINILAKTRDISGPIRITGVEAQAPNNATSISNINDEILTLQRELERAKSEHLISQSEAERSLKQSELVREHNQWLEEHLVKTTEELMTQKQSILKMEEKDQEIDNLRHEVSILKKNNDLLLGKNQELSENVQEKLIEIKQKSDDYSTKQQEFLHEIGLKDRINSSLETQLKEIQQEKSIQNEDNTSRAESQKIMEQLIDTRKQLKDSRNECTRLKSYVNEFINDVNGEYSSSSSLLKKELLKVKEQKDYLETQVENFITELEIKVPVIDSLEKKNKDLEKELSDVTSLVDRISIERESLEKEFQSFKRKSEHNDGMIQTLTTQRSDLAHQIQFLLLILGEQATTNALLSKDETDFIRRLTENDTYARNNDSQSIISERLLKFADITELQKQNMDILATVRHLAGQLEEQEKLRQADHHTIERKTLEEAKKALLDLQEYTNSLERKLETFRKERDVYKLLSKGKSPSSNKPSECNDIDKHTTGKLQNELQQTREYLTKEIEKLTRTNKDILNKKKELEYSMKKMESAKEYAEGKAELIENNLLMLQENRKSVLEQNDHLQQLLSQKEAKLAELTQDLHELTSQYNLLQIRFTDTQSQSNSLRTQHQTTQKELFEVVEEKNALKVKIHELEISRNECKGIQATVELKLNERLTEYQLHEQDLLKIIEKQEDQIRDMEVKRAEELNWYQKNFPTQTETEIGLPVDMKKEGETGRQSNRDTLESQKSGSPGFTDLGTDSSVRKSTSLPVMQVGRTEEESKEAKKCDALTDSSQVVGLPENVTKKEKDLIAQIEQLASDKKELKTSLQAIRAEYQHLHDQLQLEKNSFDTEKASLNNELDKIMENNSLTEVAKKSLEDDLHDVEMKLEEERQKHEETNATLSEKELLCEKMIEEISGYREELSKSAEMQVDIQHTRELEDLLDLANKRIDDLCTQNNLLHEQLNATLDLEDTQNKDDIKDIIVCMKRERDTLQKKLAIVEREGEVLRERCAGLKSELDAVSKGQQWHNLPLSNLLTGHEKILDELKEVHLLRENNVSLLTEVNQLKHDNCILNDELSQVRKLSGPLQDQKNNTERYFKEKDQEISLYKDEIERWKKRWQQMVHRQDDTLGLEANFKNEIDSLKGLIEERTKEKEKLSEKFQLLKKQAHEKLDANKIHIQTLNNDLSEIKASNLQLEEVMKEKDKKIREIELTLKENLEKFDKDEKLVSEKTFKENEAKLNKTITMLQKLNETLNQEVVSLREEINVLRKKDDETNQLISTMKLDFEREKDRLIEEKVRELNEKFESGRNEVLSKQSENVTNDNTGSNVDKLKQELRKDWEEQTLQRIEEAKENLKRHIRLPSEEKIQRIIEKRRAELESDFDKRVEEKANLIALADKADMSPDELKQKVRRELEHAIEQDLQAKLETIRTKAFEEGKRQAEMKTTLLERKLSKLESQVAKDNESGSKVRKSISGLTKIDVNSPQLYKDNTGTRTEAVLKLRPTAKVDSGKDVSNDSNPFTSPTQELSKSNSPAALPIVHMAPTFSFTPGKSTGTVNKELNKTAQATFGAPTFSNFGTSTAFGGFSGFGKTTNDQSGFKPFEALKEIDNESIKRPVSDEKEDDFSESKKPKKTE</sequence>
<feature type="coiled-coil region" evidence="4">
    <location>
        <begin position="491"/>
        <end position="518"/>
    </location>
</feature>
<evidence type="ECO:0000256" key="2">
    <source>
        <dbReference type="ARBA" id="ARBA00023054"/>
    </source>
</evidence>
<feature type="compositionally biased region" description="Basic and acidic residues" evidence="5">
    <location>
        <begin position="768"/>
        <end position="785"/>
    </location>
</feature>
<feature type="region of interest" description="Disordered" evidence="5">
    <location>
        <begin position="1646"/>
        <end position="1674"/>
    </location>
</feature>
<dbReference type="RefSeq" id="XP_003957004.1">
    <property type="nucleotide sequence ID" value="XM_003956955.1"/>
</dbReference>
<feature type="compositionally biased region" description="Polar residues" evidence="5">
    <location>
        <begin position="1555"/>
        <end position="1571"/>
    </location>
</feature>
<feature type="coiled-coil region" evidence="4">
    <location>
        <begin position="1138"/>
        <end position="1344"/>
    </location>
</feature>
<dbReference type="HOGENOM" id="CLU_002365_0_0_1"/>
<keyword evidence="2 4" id="KW-0175">Coiled coil</keyword>
<dbReference type="EMBL" id="HE650824">
    <property type="protein sequence ID" value="CCF57869.1"/>
    <property type="molecule type" value="Genomic_DNA"/>
</dbReference>
<comment type="subcellular location">
    <subcellularLocation>
        <location evidence="1">Nucleus</location>
    </subcellularLocation>
</comment>
<reference evidence="7 8" key="1">
    <citation type="journal article" date="2011" name="Proc. Natl. Acad. Sci. U.S.A.">
        <title>Evolutionary erosion of yeast sex chromosomes by mating-type switching accidents.</title>
        <authorList>
            <person name="Gordon J.L."/>
            <person name="Armisen D."/>
            <person name="Proux-Wera E."/>
            <person name="Oheigeartaigh S.S."/>
            <person name="Byrne K.P."/>
            <person name="Wolfe K.H."/>
        </authorList>
    </citation>
    <scope>NUCLEOTIDE SEQUENCE [LARGE SCALE GENOMIC DNA]</scope>
    <source>
        <strain evidence="8">ATCC 22294 / BCRC 22015 / CBS 2517 / CECT 1963 / NBRC 1671 / NRRL Y-8276</strain>
    </source>
</reference>
<feature type="coiled-coil region" evidence="4">
    <location>
        <begin position="155"/>
        <end position="249"/>
    </location>
</feature>
<evidence type="ECO:0000256" key="1">
    <source>
        <dbReference type="ARBA" id="ARBA00004123"/>
    </source>
</evidence>
<protein>
    <recommendedName>
        <fullName evidence="6">NUA/TPR/MLP1-2-like domain-containing protein</fullName>
    </recommendedName>
</protein>
<dbReference type="STRING" id="1071382.H2AU19"/>
<feature type="compositionally biased region" description="Basic and acidic residues" evidence="5">
    <location>
        <begin position="1646"/>
        <end position="1658"/>
    </location>
</feature>
<keyword evidence="8" id="KW-1185">Reference proteome</keyword>
<dbReference type="GeneID" id="13885827"/>
<feature type="coiled-coil region" evidence="4">
    <location>
        <begin position="847"/>
        <end position="996"/>
    </location>
</feature>
<proteinExistence type="predicted"/>
<dbReference type="Pfam" id="PF25785">
    <property type="entry name" value="TPR"/>
    <property type="match status" value="1"/>
</dbReference>
<evidence type="ECO:0000259" key="6">
    <source>
        <dbReference type="Pfam" id="PF25785"/>
    </source>
</evidence>
<dbReference type="GO" id="GO:0005643">
    <property type="term" value="C:nuclear pore"/>
    <property type="evidence" value="ECO:0007669"/>
    <property type="project" value="TreeGrafter"/>
</dbReference>
<dbReference type="InParanoid" id="H2AU19"/>
<evidence type="ECO:0000256" key="5">
    <source>
        <dbReference type="SAM" id="MobiDB-lite"/>
    </source>
</evidence>
<feature type="region of interest" description="Disordered" evidence="5">
    <location>
        <begin position="526"/>
        <end position="549"/>
    </location>
</feature>
<feature type="compositionally biased region" description="Basic and acidic residues" evidence="5">
    <location>
        <begin position="1665"/>
        <end position="1674"/>
    </location>
</feature>
<dbReference type="GO" id="GO:0006406">
    <property type="term" value="P:mRNA export from nucleus"/>
    <property type="evidence" value="ECO:0007669"/>
    <property type="project" value="TreeGrafter"/>
</dbReference>
<dbReference type="PANTHER" id="PTHR18898:SF2">
    <property type="entry name" value="NUCLEOPROTEIN TPR"/>
    <property type="match status" value="1"/>
</dbReference>
<feature type="coiled-coil region" evidence="4">
    <location>
        <begin position="1023"/>
        <end position="1050"/>
    </location>
</feature>
<organism evidence="7 8">
    <name type="scientific">Kazachstania africana (strain ATCC 22294 / BCRC 22015 / CBS 2517 / CECT 1963 / NBRC 1671 / NRRL Y-8276)</name>
    <name type="common">Yeast</name>
    <name type="synonym">Kluyveromyces africanus</name>
    <dbReference type="NCBI Taxonomy" id="1071382"/>
    <lineage>
        <taxon>Eukaryota</taxon>
        <taxon>Fungi</taxon>
        <taxon>Dikarya</taxon>
        <taxon>Ascomycota</taxon>
        <taxon>Saccharomycotina</taxon>
        <taxon>Saccharomycetes</taxon>
        <taxon>Saccharomycetales</taxon>
        <taxon>Saccharomycetaceae</taxon>
        <taxon>Kazachstania</taxon>
    </lineage>
</organism>
<feature type="compositionally biased region" description="Low complexity" evidence="5">
    <location>
        <begin position="526"/>
        <end position="537"/>
    </location>
</feature>
<dbReference type="InterPro" id="IPR057974">
    <property type="entry name" value="NUA/TPR/MLP1-2-like_dom"/>
</dbReference>
<feature type="coiled-coil region" evidence="4">
    <location>
        <begin position="551"/>
        <end position="655"/>
    </location>
</feature>
<dbReference type="Proteomes" id="UP000005220">
    <property type="component" value="Chromosome 4"/>
</dbReference>
<feature type="compositionally biased region" description="Polar residues" evidence="5">
    <location>
        <begin position="786"/>
        <end position="810"/>
    </location>
</feature>
<dbReference type="GO" id="GO:0017056">
    <property type="term" value="F:structural constituent of nuclear pore"/>
    <property type="evidence" value="ECO:0007669"/>
    <property type="project" value="TreeGrafter"/>
</dbReference>
<evidence type="ECO:0000256" key="3">
    <source>
        <dbReference type="ARBA" id="ARBA00023242"/>
    </source>
</evidence>
<keyword evidence="3" id="KW-0539">Nucleus</keyword>
<feature type="coiled-coil region" evidence="4">
    <location>
        <begin position="28"/>
        <end position="116"/>
    </location>
</feature>
<name>H2AU19_KAZAF</name>
<evidence type="ECO:0000313" key="8">
    <source>
        <dbReference type="Proteomes" id="UP000005220"/>
    </source>
</evidence>
<evidence type="ECO:0000313" key="7">
    <source>
        <dbReference type="EMBL" id="CCF57869.1"/>
    </source>
</evidence>
<dbReference type="OrthoDB" id="343070at2759"/>
<feature type="domain" description="NUA/TPR/MLP1-2-like" evidence="6">
    <location>
        <begin position="369"/>
        <end position="477"/>
    </location>
</feature>
<feature type="coiled-coil region" evidence="4">
    <location>
        <begin position="334"/>
        <end position="375"/>
    </location>
</feature>
<dbReference type="KEGG" id="kaf:KAFR_0D02220"/>